<name>A0A7W8QNU2_9ACTN</name>
<keyword evidence="8" id="KW-1185">Reference proteome</keyword>
<comment type="caution">
    <text evidence="7">The sequence shown here is derived from an EMBL/GenBank/DDBJ whole genome shotgun (WGS) entry which is preliminary data.</text>
</comment>
<dbReference type="PANTHER" id="PTHR43133:SF8">
    <property type="entry name" value="RNA POLYMERASE SIGMA FACTOR HI_1459-RELATED"/>
    <property type="match status" value="1"/>
</dbReference>
<dbReference type="EMBL" id="JACHDB010000001">
    <property type="protein sequence ID" value="MBB5433188.1"/>
    <property type="molecule type" value="Genomic_DNA"/>
</dbReference>
<proteinExistence type="predicted"/>
<organism evidence="7 8">
    <name type="scientific">Nocardiopsis composta</name>
    <dbReference type="NCBI Taxonomy" id="157465"/>
    <lineage>
        <taxon>Bacteria</taxon>
        <taxon>Bacillati</taxon>
        <taxon>Actinomycetota</taxon>
        <taxon>Actinomycetes</taxon>
        <taxon>Streptosporangiales</taxon>
        <taxon>Nocardiopsidaceae</taxon>
        <taxon>Nocardiopsis</taxon>
    </lineage>
</organism>
<evidence type="ECO:0000256" key="1">
    <source>
        <dbReference type="ARBA" id="ARBA00023015"/>
    </source>
</evidence>
<accession>A0A7W8QNU2</accession>
<dbReference type="GO" id="GO:0006352">
    <property type="term" value="P:DNA-templated transcription initiation"/>
    <property type="evidence" value="ECO:0007669"/>
    <property type="project" value="InterPro"/>
</dbReference>
<evidence type="ECO:0000256" key="5">
    <source>
        <dbReference type="SAM" id="Phobius"/>
    </source>
</evidence>
<dbReference type="InterPro" id="IPR039425">
    <property type="entry name" value="RNA_pol_sigma-70-like"/>
</dbReference>
<dbReference type="Pfam" id="PF04542">
    <property type="entry name" value="Sigma70_r2"/>
    <property type="match status" value="1"/>
</dbReference>
<protein>
    <recommendedName>
        <fullName evidence="6">RNA polymerase sigma-70 region 2 domain-containing protein</fullName>
    </recommendedName>
</protein>
<keyword evidence="2" id="KW-0731">Sigma factor</keyword>
<keyword evidence="5" id="KW-0812">Transmembrane</keyword>
<feature type="transmembrane region" description="Helical" evidence="5">
    <location>
        <begin position="165"/>
        <end position="187"/>
    </location>
</feature>
<dbReference type="SUPFAM" id="SSF88946">
    <property type="entry name" value="Sigma2 domain of RNA polymerase sigma factors"/>
    <property type="match status" value="1"/>
</dbReference>
<evidence type="ECO:0000313" key="7">
    <source>
        <dbReference type="EMBL" id="MBB5433188.1"/>
    </source>
</evidence>
<evidence type="ECO:0000259" key="6">
    <source>
        <dbReference type="Pfam" id="PF04542"/>
    </source>
</evidence>
<dbReference type="GO" id="GO:0003677">
    <property type="term" value="F:DNA binding"/>
    <property type="evidence" value="ECO:0007669"/>
    <property type="project" value="UniProtKB-KW"/>
</dbReference>
<dbReference type="InterPro" id="IPR007627">
    <property type="entry name" value="RNA_pol_sigma70_r2"/>
</dbReference>
<dbReference type="GO" id="GO:0016987">
    <property type="term" value="F:sigma factor activity"/>
    <property type="evidence" value="ECO:0007669"/>
    <property type="project" value="UniProtKB-KW"/>
</dbReference>
<evidence type="ECO:0000256" key="4">
    <source>
        <dbReference type="ARBA" id="ARBA00023163"/>
    </source>
</evidence>
<keyword evidence="5" id="KW-0472">Membrane</keyword>
<feature type="domain" description="RNA polymerase sigma-70 region 2" evidence="6">
    <location>
        <begin position="23"/>
        <end position="83"/>
    </location>
</feature>
<dbReference type="RefSeq" id="WP_246528266.1">
    <property type="nucleotide sequence ID" value="NZ_BAAAJD010000143.1"/>
</dbReference>
<evidence type="ECO:0000256" key="2">
    <source>
        <dbReference type="ARBA" id="ARBA00023082"/>
    </source>
</evidence>
<sequence length="207" mass="22454">MDRDLALALRSSRPCPTLAYERLYDAYGDELYRLCLRRLGDPDKAQAVLRDTFIVAGAHIHRLTDSGRLREWLAAIARAECEYHLPPDAERAAESAALAPPGGGLDVRAPEKCPVGVRLRVLSGLVGPDLEGHREHVAGRAAGFDREGFPLPPPERGRPGLLRMLLPAAAVGACALLLVMLAVYVYTRTGPEDPPAWTGLPSVSLHR</sequence>
<dbReference type="InterPro" id="IPR013325">
    <property type="entry name" value="RNA_pol_sigma_r2"/>
</dbReference>
<dbReference type="Gene3D" id="1.10.1740.10">
    <property type="match status" value="1"/>
</dbReference>
<gene>
    <name evidence="7" type="ORF">HDA36_003272</name>
</gene>
<keyword evidence="4" id="KW-0804">Transcription</keyword>
<evidence type="ECO:0000313" key="8">
    <source>
        <dbReference type="Proteomes" id="UP000572635"/>
    </source>
</evidence>
<dbReference type="Proteomes" id="UP000572635">
    <property type="component" value="Unassembled WGS sequence"/>
</dbReference>
<evidence type="ECO:0000256" key="3">
    <source>
        <dbReference type="ARBA" id="ARBA00023125"/>
    </source>
</evidence>
<keyword evidence="3" id="KW-0238">DNA-binding</keyword>
<keyword evidence="1" id="KW-0805">Transcription regulation</keyword>
<keyword evidence="5" id="KW-1133">Transmembrane helix</keyword>
<dbReference type="PANTHER" id="PTHR43133">
    <property type="entry name" value="RNA POLYMERASE ECF-TYPE SIGMA FACTO"/>
    <property type="match status" value="1"/>
</dbReference>
<dbReference type="AlphaFoldDB" id="A0A7W8QNU2"/>
<reference evidence="7 8" key="1">
    <citation type="submission" date="2020-08" db="EMBL/GenBank/DDBJ databases">
        <title>Sequencing the genomes of 1000 actinobacteria strains.</title>
        <authorList>
            <person name="Klenk H.-P."/>
        </authorList>
    </citation>
    <scope>NUCLEOTIDE SEQUENCE [LARGE SCALE GENOMIC DNA]</scope>
    <source>
        <strain evidence="7 8">DSM 44551</strain>
    </source>
</reference>